<dbReference type="Proteomes" id="UP000516057">
    <property type="component" value="Chromosome"/>
</dbReference>
<dbReference type="Pfam" id="PF09859">
    <property type="entry name" value="Oxygenase-NA"/>
    <property type="match status" value="1"/>
</dbReference>
<dbReference type="Gene3D" id="2.60.120.620">
    <property type="entry name" value="q2cbj1_9rhob like domain"/>
    <property type="match status" value="1"/>
</dbReference>
<protein>
    <submittedName>
        <fullName evidence="1">2OG-Fe(II) oxygenase</fullName>
    </submittedName>
</protein>
<evidence type="ECO:0000313" key="2">
    <source>
        <dbReference type="Proteomes" id="UP000516057"/>
    </source>
</evidence>
<keyword evidence="2" id="KW-1185">Reference proteome</keyword>
<dbReference type="InterPro" id="IPR018655">
    <property type="entry name" value="DUF2086"/>
</dbReference>
<evidence type="ECO:0000313" key="1">
    <source>
        <dbReference type="EMBL" id="QNP59004.1"/>
    </source>
</evidence>
<sequence>MDDADTVERVMDGMRGRIDALDWRGIECALDDGGHAVLPGLLEPAQCVALAGLYAQAGRFRSRVVMERHGFGQGEYQYFGYPLPGVVQGLRTAIYPRLVPIANRWAALLRTEARYPATHAEFLDRCHAAGQLRPTPLLLQYTAGDYNCLHQDLYGEQVFPLQLAVLLSRPGEDFEGGEFVLTQSRARRQTRAEVVPLRQGDAVLFAVHDRPAQGLHAPVKVAMRHGVSQVRAGKRHTLGIIFHDAR</sequence>
<dbReference type="AlphaFoldDB" id="A0A7H0HEN8"/>
<organism evidence="1 2">
    <name type="scientific">Paenacidovorax monticola</name>
    <dbReference type="NCBI Taxonomy" id="1926868"/>
    <lineage>
        <taxon>Bacteria</taxon>
        <taxon>Pseudomonadati</taxon>
        <taxon>Pseudomonadota</taxon>
        <taxon>Betaproteobacteria</taxon>
        <taxon>Burkholderiales</taxon>
        <taxon>Comamonadaceae</taxon>
        <taxon>Paenacidovorax</taxon>
    </lineage>
</organism>
<dbReference type="RefSeq" id="WP_187735989.1">
    <property type="nucleotide sequence ID" value="NZ_CP060790.1"/>
</dbReference>
<reference evidence="1 2" key="1">
    <citation type="submission" date="2020-08" db="EMBL/GenBank/DDBJ databases">
        <title>Genome sequence of Acidovorax monticola KACC 19171T.</title>
        <authorList>
            <person name="Hyun D.-W."/>
            <person name="Bae J.-W."/>
        </authorList>
    </citation>
    <scope>NUCLEOTIDE SEQUENCE [LARGE SCALE GENOMIC DNA]</scope>
    <source>
        <strain evidence="1 2">KACC 19171</strain>
    </source>
</reference>
<name>A0A7H0HEN8_9BURK</name>
<accession>A0A7H0HEN8</accession>
<dbReference type="KEGG" id="amon:H9L24_19285"/>
<proteinExistence type="predicted"/>
<gene>
    <name evidence="1" type="ORF">H9L24_19285</name>
</gene>
<dbReference type="EMBL" id="CP060790">
    <property type="protein sequence ID" value="QNP59004.1"/>
    <property type="molecule type" value="Genomic_DNA"/>
</dbReference>